<evidence type="ECO:0000313" key="8">
    <source>
        <dbReference type="EMBL" id="OUR96756.1"/>
    </source>
</evidence>
<comment type="cofactor">
    <cofactor evidence="6">
        <name>Mg(2+)</name>
        <dbReference type="ChEBI" id="CHEBI:18420"/>
    </cofactor>
</comment>
<dbReference type="SUPFAM" id="SSF53271">
    <property type="entry name" value="PRTase-like"/>
    <property type="match status" value="1"/>
</dbReference>
<evidence type="ECO:0000256" key="3">
    <source>
        <dbReference type="ARBA" id="ARBA00022676"/>
    </source>
</evidence>
<dbReference type="GO" id="GO:0000287">
    <property type="term" value="F:magnesium ion binding"/>
    <property type="evidence" value="ECO:0007669"/>
    <property type="project" value="UniProtKB-UniRule"/>
</dbReference>
<dbReference type="UniPathway" id="UPA00070">
    <property type="reaction ID" value="UER00119"/>
</dbReference>
<feature type="binding site" evidence="6">
    <location>
        <position position="96"/>
    </location>
    <ligand>
        <name>5-phospho-alpha-D-ribose 1-diphosphate</name>
        <dbReference type="ChEBI" id="CHEBI:58017"/>
        <note>ligand shared between dimeric partners</note>
    </ligand>
</feature>
<dbReference type="InterPro" id="IPR000836">
    <property type="entry name" value="PRTase_dom"/>
</dbReference>
<dbReference type="GO" id="GO:0004588">
    <property type="term" value="F:orotate phosphoribosyltransferase activity"/>
    <property type="evidence" value="ECO:0007669"/>
    <property type="project" value="UniProtKB-UniRule"/>
</dbReference>
<reference evidence="9" key="1">
    <citation type="journal article" date="2017" name="Proc. Natl. Acad. Sci. U.S.A.">
        <title>Simulation of Deepwater Horizon oil plume reveals substrate specialization within a complex community of hydrocarbon-degraders.</title>
        <authorList>
            <person name="Hu P."/>
            <person name="Dubinsky E.A."/>
            <person name="Probst A.J."/>
            <person name="Wang J."/>
            <person name="Sieber C.M.K."/>
            <person name="Tom L.M."/>
            <person name="Gardinali P."/>
            <person name="Banfield J.F."/>
            <person name="Atlas R.M."/>
            <person name="Andersen G.L."/>
        </authorList>
    </citation>
    <scope>NUCLEOTIDE SEQUENCE [LARGE SCALE GENOMIC DNA]</scope>
</reference>
<feature type="domain" description="Phosphoribosyltransferase" evidence="7">
    <location>
        <begin position="53"/>
        <end position="182"/>
    </location>
</feature>
<evidence type="ECO:0000256" key="6">
    <source>
        <dbReference type="HAMAP-Rule" id="MF_01208"/>
    </source>
</evidence>
<accession>A0A1Y5F770</accession>
<comment type="caution">
    <text evidence="8">The sequence shown here is derived from an EMBL/GenBank/DDBJ whole genome shotgun (WGS) entry which is preliminary data.</text>
</comment>
<dbReference type="PANTHER" id="PTHR19278:SF9">
    <property type="entry name" value="URIDINE 5'-MONOPHOSPHATE SYNTHASE"/>
    <property type="match status" value="1"/>
</dbReference>
<dbReference type="InterPro" id="IPR023031">
    <property type="entry name" value="OPRT"/>
</dbReference>
<dbReference type="EC" id="2.4.2.10" evidence="2 6"/>
<protein>
    <recommendedName>
        <fullName evidence="2 6">Orotate phosphoribosyltransferase</fullName>
        <shortName evidence="6">OPRT</shortName>
        <shortName evidence="6">OPRTase</shortName>
        <ecNumber evidence="2 6">2.4.2.10</ecNumber>
    </recommendedName>
</protein>
<evidence type="ECO:0000256" key="5">
    <source>
        <dbReference type="ARBA" id="ARBA00022975"/>
    </source>
</evidence>
<dbReference type="CDD" id="cd06223">
    <property type="entry name" value="PRTases_typeI"/>
    <property type="match status" value="1"/>
</dbReference>
<dbReference type="InterPro" id="IPR029057">
    <property type="entry name" value="PRTase-like"/>
</dbReference>
<evidence type="ECO:0000259" key="7">
    <source>
        <dbReference type="Pfam" id="PF00156"/>
    </source>
</evidence>
<comment type="catalytic activity">
    <reaction evidence="6">
        <text>orotidine 5'-phosphate + diphosphate = orotate + 5-phospho-alpha-D-ribose 1-diphosphate</text>
        <dbReference type="Rhea" id="RHEA:10380"/>
        <dbReference type="ChEBI" id="CHEBI:30839"/>
        <dbReference type="ChEBI" id="CHEBI:33019"/>
        <dbReference type="ChEBI" id="CHEBI:57538"/>
        <dbReference type="ChEBI" id="CHEBI:58017"/>
        <dbReference type="EC" id="2.4.2.10"/>
    </reaction>
</comment>
<feature type="binding site" evidence="6">
    <location>
        <position position="102"/>
    </location>
    <ligand>
        <name>5-phospho-alpha-D-ribose 1-diphosphate</name>
        <dbReference type="ChEBI" id="CHEBI:58017"/>
        <note>ligand shared between dimeric partners</note>
    </ligand>
</feature>
<dbReference type="Proteomes" id="UP000196531">
    <property type="component" value="Unassembled WGS sequence"/>
</dbReference>
<evidence type="ECO:0000256" key="1">
    <source>
        <dbReference type="ARBA" id="ARBA00004889"/>
    </source>
</evidence>
<dbReference type="AlphaFoldDB" id="A0A1Y5F770"/>
<comment type="subunit">
    <text evidence="6">Homodimer.</text>
</comment>
<keyword evidence="6" id="KW-0460">Magnesium</keyword>
<dbReference type="Gene3D" id="3.40.50.2020">
    <property type="match status" value="1"/>
</dbReference>
<dbReference type="Pfam" id="PF00156">
    <property type="entry name" value="Pribosyltran"/>
    <property type="match status" value="1"/>
</dbReference>
<dbReference type="GO" id="GO:0044205">
    <property type="term" value="P:'de novo' UMP biosynthetic process"/>
    <property type="evidence" value="ECO:0007669"/>
    <property type="project" value="UniProtKB-UniRule"/>
</dbReference>
<dbReference type="HAMAP" id="MF_01208">
    <property type="entry name" value="PyrE"/>
    <property type="match status" value="1"/>
</dbReference>
<keyword evidence="4 6" id="KW-0808">Transferase</keyword>
<evidence type="ECO:0000256" key="4">
    <source>
        <dbReference type="ARBA" id="ARBA00022679"/>
    </source>
</evidence>
<feature type="binding site" evidence="6">
    <location>
        <position position="100"/>
    </location>
    <ligand>
        <name>5-phospho-alpha-D-ribose 1-diphosphate</name>
        <dbReference type="ChEBI" id="CHEBI:58017"/>
        <note>ligand shared between dimeric partners</note>
    </ligand>
</feature>
<dbReference type="PANTHER" id="PTHR19278">
    <property type="entry name" value="OROTATE PHOSPHORIBOSYLTRANSFERASE"/>
    <property type="match status" value="1"/>
</dbReference>
<sequence length="211" mass="23098">MSIDREVAKVLLDSLCLQLSPSEPFTYASGLRGPIYCDNRQLLSLPVARKVIIDGFVEALKESGWQFDQLAGLATAGIPHCAFVAHELDLPMIYIRSKAKGHGKQNQVEGKYEPGQKVILIEDLVNQGKSLGEAIEATLAAGLVPVGCLTIVTYEMARAQEVLNKFKIPLISLTNFSTIVDLALEQKNISAEEKDMLISWQADPVSWSSKV</sequence>
<evidence type="ECO:0000313" key="9">
    <source>
        <dbReference type="Proteomes" id="UP000196531"/>
    </source>
</evidence>
<keyword evidence="5 6" id="KW-0665">Pyrimidine biosynthesis</keyword>
<name>A0A1Y5F770_9BACT</name>
<proteinExistence type="inferred from homology"/>
<keyword evidence="3 6" id="KW-0328">Glycosyltransferase</keyword>
<dbReference type="InterPro" id="IPR004467">
    <property type="entry name" value="Or_phspho_trans_dom"/>
</dbReference>
<dbReference type="EMBL" id="MAAO01000006">
    <property type="protein sequence ID" value="OUR96756.1"/>
    <property type="molecule type" value="Genomic_DNA"/>
</dbReference>
<comment type="function">
    <text evidence="6">Catalyzes the transfer of a ribosyl phosphate group from 5-phosphoribose 1-diphosphate to orotate, leading to the formation of orotidine monophosphate (OMP).</text>
</comment>
<dbReference type="NCBIfam" id="TIGR00336">
    <property type="entry name" value="pyrE"/>
    <property type="match status" value="1"/>
</dbReference>
<comment type="caution">
    <text evidence="6">Lacks conserved residue(s) required for the propagation of feature annotation.</text>
</comment>
<comment type="similarity">
    <text evidence="6">Belongs to the purine/pyrimidine phosphoribosyltransferase family. PyrE subfamily.</text>
</comment>
<gene>
    <name evidence="6" type="primary">pyrE</name>
    <name evidence="8" type="ORF">A9Q84_10470</name>
</gene>
<feature type="binding site" description="in other chain" evidence="6">
    <location>
        <begin position="122"/>
        <end position="130"/>
    </location>
    <ligand>
        <name>5-phospho-alpha-D-ribose 1-diphosphate</name>
        <dbReference type="ChEBI" id="CHEBI:58017"/>
        <note>ligand shared between dimeric partners</note>
    </ligand>
</feature>
<evidence type="ECO:0000256" key="2">
    <source>
        <dbReference type="ARBA" id="ARBA00011971"/>
    </source>
</evidence>
<dbReference type="GO" id="GO:0019856">
    <property type="term" value="P:pyrimidine nucleobase biosynthetic process"/>
    <property type="evidence" value="ECO:0007669"/>
    <property type="project" value="TreeGrafter"/>
</dbReference>
<organism evidence="8 9">
    <name type="scientific">Halobacteriovorax marinus</name>
    <dbReference type="NCBI Taxonomy" id="97084"/>
    <lineage>
        <taxon>Bacteria</taxon>
        <taxon>Pseudomonadati</taxon>
        <taxon>Bdellovibrionota</taxon>
        <taxon>Bacteriovoracia</taxon>
        <taxon>Bacteriovoracales</taxon>
        <taxon>Halobacteriovoraceae</taxon>
        <taxon>Halobacteriovorax</taxon>
    </lineage>
</organism>
<comment type="pathway">
    <text evidence="1 6">Pyrimidine metabolism; UMP biosynthesis via de novo pathway; UMP from orotate: step 1/2.</text>
</comment>